<evidence type="ECO:0000256" key="2">
    <source>
        <dbReference type="ARBA" id="ARBA00007783"/>
    </source>
</evidence>
<keyword evidence="8 9" id="KW-0472">Membrane</keyword>
<sequence>MDSRVRTITNKKSISEYIAEIWNYNELFWILAKRDIIVKYKQAILGVGWAAIRPLITTLVMALAFGRLGKLDVNSPIPYMLIVSAGVTIWLFFSQCLTTISTSLVLNSNLITKVYFPRLIIPISSIFIGLVDVVVSLAVFAGICLYYQYLPDWKLILVPAILALTFLASFGIGLIAAVLNVKYRDIGQLISFVVQFGTFLSPVAYLTDAYKTGANGDILYKLAMLNPVTGCIDAMRWAMLGDFAAFNWNSFIPLVVFILITFFYSIRFFRKHEDSFVDYI</sequence>
<dbReference type="GO" id="GO:0005886">
    <property type="term" value="C:plasma membrane"/>
    <property type="evidence" value="ECO:0007669"/>
    <property type="project" value="UniProtKB-SubCell"/>
</dbReference>
<evidence type="ECO:0000256" key="6">
    <source>
        <dbReference type="ARBA" id="ARBA00022692"/>
    </source>
</evidence>
<evidence type="ECO:0000256" key="4">
    <source>
        <dbReference type="ARBA" id="ARBA00022475"/>
    </source>
</evidence>
<dbReference type="InterPro" id="IPR047817">
    <property type="entry name" value="ABC2_TM_bact-type"/>
</dbReference>
<dbReference type="RefSeq" id="WP_013406907.1">
    <property type="nucleotide sequence ID" value="NC_014655.1"/>
</dbReference>
<feature type="domain" description="ABC transmembrane type-2" evidence="10">
    <location>
        <begin position="45"/>
        <end position="272"/>
    </location>
</feature>
<evidence type="ECO:0000256" key="8">
    <source>
        <dbReference type="ARBA" id="ARBA00023136"/>
    </source>
</evidence>
<comment type="subcellular location">
    <subcellularLocation>
        <location evidence="1">Cell inner membrane</location>
        <topology evidence="1">Multi-pass membrane protein</topology>
    </subcellularLocation>
    <subcellularLocation>
        <location evidence="9">Cell membrane</location>
        <topology evidence="9">Multi-pass membrane protein</topology>
    </subcellularLocation>
</comment>
<dbReference type="STRING" id="649349.Lbys_0053"/>
<organism evidence="11 12">
    <name type="scientific">Leadbetterella byssophila (strain DSM 17132 / JCM 16389 / KACC 11308 / NBRC 106382 / 4M15)</name>
    <dbReference type="NCBI Taxonomy" id="649349"/>
    <lineage>
        <taxon>Bacteria</taxon>
        <taxon>Pseudomonadati</taxon>
        <taxon>Bacteroidota</taxon>
        <taxon>Cytophagia</taxon>
        <taxon>Cytophagales</taxon>
        <taxon>Leadbetterellaceae</taxon>
        <taxon>Leadbetterella</taxon>
    </lineage>
</organism>
<keyword evidence="4 9" id="KW-1003">Cell membrane</keyword>
<dbReference type="AlphaFoldDB" id="E4RS33"/>
<feature type="transmembrane region" description="Helical" evidence="9">
    <location>
        <begin position="43"/>
        <end position="65"/>
    </location>
</feature>
<accession>E4RS33</accession>
<comment type="similarity">
    <text evidence="2 9">Belongs to the ABC-2 integral membrane protein family.</text>
</comment>
<feature type="transmembrane region" description="Helical" evidence="9">
    <location>
        <begin position="155"/>
        <end position="179"/>
    </location>
</feature>
<reference evidence="11 12" key="2">
    <citation type="journal article" date="2011" name="Stand. Genomic Sci.">
        <title>Complete genome sequence of Leadbetterella byssophila type strain (4M15).</title>
        <authorList>
            <person name="Abt B."/>
            <person name="Teshima H."/>
            <person name="Lucas S."/>
            <person name="Lapidus A."/>
            <person name="Del Rio T.G."/>
            <person name="Nolan M."/>
            <person name="Tice H."/>
            <person name="Cheng J.F."/>
            <person name="Pitluck S."/>
            <person name="Liolios K."/>
            <person name="Pagani I."/>
            <person name="Ivanova N."/>
            <person name="Mavromatis K."/>
            <person name="Pati A."/>
            <person name="Tapia R."/>
            <person name="Han C."/>
            <person name="Goodwin L."/>
            <person name="Chen A."/>
            <person name="Palaniappan K."/>
            <person name="Land M."/>
            <person name="Hauser L."/>
            <person name="Chang Y.J."/>
            <person name="Jeffries C.D."/>
            <person name="Rohde M."/>
            <person name="Goker M."/>
            <person name="Tindall B.J."/>
            <person name="Detter J.C."/>
            <person name="Woyke T."/>
            <person name="Bristow J."/>
            <person name="Eisen J.A."/>
            <person name="Markowitz V."/>
            <person name="Hugenholtz P."/>
            <person name="Klenk H.P."/>
            <person name="Kyrpides N.C."/>
        </authorList>
    </citation>
    <scope>NUCLEOTIDE SEQUENCE [LARGE SCALE GENOMIC DNA]</scope>
    <source>
        <strain evidence="12">DSM 17132 / JCM 16389 / KACC 11308 / NBRC 106382 / 4M15</strain>
    </source>
</reference>
<evidence type="ECO:0000256" key="7">
    <source>
        <dbReference type="ARBA" id="ARBA00022989"/>
    </source>
</evidence>
<dbReference type="GO" id="GO:0140359">
    <property type="term" value="F:ABC-type transporter activity"/>
    <property type="evidence" value="ECO:0007669"/>
    <property type="project" value="InterPro"/>
</dbReference>
<dbReference type="PROSITE" id="PS51012">
    <property type="entry name" value="ABC_TM2"/>
    <property type="match status" value="1"/>
</dbReference>
<keyword evidence="3 9" id="KW-0813">Transport</keyword>
<keyword evidence="12" id="KW-1185">Reference proteome</keyword>
<evidence type="ECO:0000313" key="12">
    <source>
        <dbReference type="Proteomes" id="UP000007435"/>
    </source>
</evidence>
<evidence type="ECO:0000256" key="9">
    <source>
        <dbReference type="RuleBase" id="RU361157"/>
    </source>
</evidence>
<dbReference type="GO" id="GO:0015920">
    <property type="term" value="P:lipopolysaccharide transport"/>
    <property type="evidence" value="ECO:0007669"/>
    <property type="project" value="TreeGrafter"/>
</dbReference>
<dbReference type="InterPro" id="IPR013525">
    <property type="entry name" value="ABC2_TM"/>
</dbReference>
<feature type="transmembrane region" description="Helical" evidence="9">
    <location>
        <begin position="77"/>
        <end position="107"/>
    </location>
</feature>
<proteinExistence type="inferred from homology"/>
<feature type="transmembrane region" description="Helical" evidence="9">
    <location>
        <begin position="186"/>
        <end position="206"/>
    </location>
</feature>
<dbReference type="HOGENOM" id="CLU_060703_3_0_10"/>
<reference key="1">
    <citation type="submission" date="2010-11" db="EMBL/GenBank/DDBJ databases">
        <title>The complete genome of Leadbetterella byssophila DSM 17132.</title>
        <authorList>
            <consortium name="US DOE Joint Genome Institute (JGI-PGF)"/>
            <person name="Lucas S."/>
            <person name="Copeland A."/>
            <person name="Lapidus A."/>
            <person name="Glavina del Rio T."/>
            <person name="Dalin E."/>
            <person name="Tice H."/>
            <person name="Bruce D."/>
            <person name="Goodwin L."/>
            <person name="Pitluck S."/>
            <person name="Kyrpides N."/>
            <person name="Mavromatis K."/>
            <person name="Ivanova N."/>
            <person name="Teshima H."/>
            <person name="Brettin T."/>
            <person name="Detter J.C."/>
            <person name="Han C."/>
            <person name="Tapia R."/>
            <person name="Land M."/>
            <person name="Hauser L."/>
            <person name="Markowitz V."/>
            <person name="Cheng J.-F."/>
            <person name="Hugenholtz P."/>
            <person name="Woyke T."/>
            <person name="Wu D."/>
            <person name="Tindall B."/>
            <person name="Pomrenke H.G."/>
            <person name="Brambilla E."/>
            <person name="Klenk H.-P."/>
            <person name="Eisen J.A."/>
        </authorList>
    </citation>
    <scope>NUCLEOTIDE SEQUENCE [LARGE SCALE GENOMIC DNA]</scope>
    <source>
        <strain>DSM 17132</strain>
    </source>
</reference>
<feature type="transmembrane region" description="Helical" evidence="9">
    <location>
        <begin position="245"/>
        <end position="266"/>
    </location>
</feature>
<keyword evidence="7 9" id="KW-1133">Transmembrane helix</keyword>
<gene>
    <name evidence="11" type="ordered locus">Lbys_0053</name>
</gene>
<protein>
    <recommendedName>
        <fullName evidence="9">Transport permease protein</fullName>
    </recommendedName>
</protein>
<dbReference type="PANTHER" id="PTHR30413">
    <property type="entry name" value="INNER MEMBRANE TRANSPORT PERMEASE"/>
    <property type="match status" value="1"/>
</dbReference>
<evidence type="ECO:0000256" key="5">
    <source>
        <dbReference type="ARBA" id="ARBA00022519"/>
    </source>
</evidence>
<keyword evidence="5" id="KW-0997">Cell inner membrane</keyword>
<dbReference type="PANTHER" id="PTHR30413:SF8">
    <property type="entry name" value="TRANSPORT PERMEASE PROTEIN"/>
    <property type="match status" value="1"/>
</dbReference>
<evidence type="ECO:0000313" key="11">
    <source>
        <dbReference type="EMBL" id="ADQ15849.1"/>
    </source>
</evidence>
<evidence type="ECO:0000256" key="3">
    <source>
        <dbReference type="ARBA" id="ARBA00022448"/>
    </source>
</evidence>
<name>E4RS33_LEAB4</name>
<dbReference type="Pfam" id="PF01061">
    <property type="entry name" value="ABC2_membrane"/>
    <property type="match status" value="1"/>
</dbReference>
<dbReference type="Proteomes" id="UP000007435">
    <property type="component" value="Chromosome"/>
</dbReference>
<evidence type="ECO:0000256" key="1">
    <source>
        <dbReference type="ARBA" id="ARBA00004429"/>
    </source>
</evidence>
<dbReference type="KEGG" id="lby:Lbys_0053"/>
<dbReference type="EMBL" id="CP002305">
    <property type="protein sequence ID" value="ADQ15849.1"/>
    <property type="molecule type" value="Genomic_DNA"/>
</dbReference>
<evidence type="ECO:0000259" key="10">
    <source>
        <dbReference type="PROSITE" id="PS51012"/>
    </source>
</evidence>
<dbReference type="eggNOG" id="COG1682">
    <property type="taxonomic scope" value="Bacteria"/>
</dbReference>
<keyword evidence="6 9" id="KW-0812">Transmembrane</keyword>
<feature type="transmembrane region" description="Helical" evidence="9">
    <location>
        <begin position="119"/>
        <end position="149"/>
    </location>
</feature>
<dbReference type="OrthoDB" id="9786910at2"/>